<keyword evidence="6" id="KW-0408">Iron</keyword>
<evidence type="ECO:0000256" key="3">
    <source>
        <dbReference type="ARBA" id="ARBA00006597"/>
    </source>
</evidence>
<dbReference type="Pfam" id="PF02467">
    <property type="entry name" value="Whib"/>
    <property type="match status" value="1"/>
</dbReference>
<gene>
    <name evidence="13" type="ORF">EIL87_12305</name>
</gene>
<keyword evidence="14" id="KW-1185">Reference proteome</keyword>
<name>A0A3R8P052_9PSEU</name>
<keyword evidence="7" id="KW-0411">Iron-sulfur</keyword>
<evidence type="ECO:0000256" key="9">
    <source>
        <dbReference type="ARBA" id="ARBA00023125"/>
    </source>
</evidence>
<dbReference type="PROSITE" id="PS51674">
    <property type="entry name" value="4FE4S_WBL"/>
    <property type="match status" value="1"/>
</dbReference>
<evidence type="ECO:0000256" key="11">
    <source>
        <dbReference type="ARBA" id="ARBA00023163"/>
    </source>
</evidence>
<dbReference type="GO" id="GO:0045892">
    <property type="term" value="P:negative regulation of DNA-templated transcription"/>
    <property type="evidence" value="ECO:0007669"/>
    <property type="project" value="TreeGrafter"/>
</dbReference>
<dbReference type="EMBL" id="RSAA01000010">
    <property type="protein sequence ID" value="RRO17049.1"/>
    <property type="molecule type" value="Genomic_DNA"/>
</dbReference>
<evidence type="ECO:0000259" key="12">
    <source>
        <dbReference type="PROSITE" id="PS51674"/>
    </source>
</evidence>
<dbReference type="GO" id="GO:0003677">
    <property type="term" value="F:DNA binding"/>
    <property type="evidence" value="ECO:0007669"/>
    <property type="project" value="UniProtKB-KW"/>
</dbReference>
<protein>
    <submittedName>
        <fullName evidence="13">WhiB family transcriptional regulator</fullName>
    </submittedName>
</protein>
<evidence type="ECO:0000256" key="7">
    <source>
        <dbReference type="ARBA" id="ARBA00023014"/>
    </source>
</evidence>
<dbReference type="GO" id="GO:0051539">
    <property type="term" value="F:4 iron, 4 sulfur cluster binding"/>
    <property type="evidence" value="ECO:0007669"/>
    <property type="project" value="UniProtKB-KW"/>
</dbReference>
<evidence type="ECO:0000256" key="2">
    <source>
        <dbReference type="ARBA" id="ARBA00004496"/>
    </source>
</evidence>
<comment type="subcellular location">
    <subcellularLocation>
        <location evidence="2">Cytoplasm</location>
    </subcellularLocation>
</comment>
<reference evidence="13 14" key="1">
    <citation type="submission" date="2018-11" db="EMBL/GenBank/DDBJ databases">
        <title>Saccharopolyspora rhizosphaerae sp. nov., an actinomycete isolated from rhizosphere soil in Thailand.</title>
        <authorList>
            <person name="Intra B."/>
            <person name="Euanorasetr J."/>
            <person name="Take A."/>
            <person name="Inahashi Y."/>
            <person name="Mori M."/>
            <person name="Panbangred W."/>
            <person name="Matsumoto A."/>
        </authorList>
    </citation>
    <scope>NUCLEOTIDE SEQUENCE [LARGE SCALE GENOMIC DNA]</scope>
    <source>
        <strain evidence="13 14">H219</strain>
    </source>
</reference>
<keyword evidence="9" id="KW-0238">DNA-binding</keyword>
<dbReference type="GO" id="GO:0046872">
    <property type="term" value="F:metal ion binding"/>
    <property type="evidence" value="ECO:0007669"/>
    <property type="project" value="UniProtKB-KW"/>
</dbReference>
<dbReference type="OrthoDB" id="3697327at2"/>
<dbReference type="InterPro" id="IPR003482">
    <property type="entry name" value="Whib"/>
</dbReference>
<comment type="cofactor">
    <cofactor evidence="1">
        <name>[4Fe-4S] cluster</name>
        <dbReference type="ChEBI" id="CHEBI:49883"/>
    </cofactor>
</comment>
<keyword evidence="4" id="KW-0004">4Fe-4S</keyword>
<evidence type="ECO:0000256" key="1">
    <source>
        <dbReference type="ARBA" id="ARBA00001966"/>
    </source>
</evidence>
<keyword evidence="11" id="KW-0804">Transcription</keyword>
<evidence type="ECO:0000313" key="14">
    <source>
        <dbReference type="Proteomes" id="UP000274515"/>
    </source>
</evidence>
<dbReference type="GO" id="GO:0005737">
    <property type="term" value="C:cytoplasm"/>
    <property type="evidence" value="ECO:0007669"/>
    <property type="project" value="UniProtKB-SubCell"/>
</dbReference>
<accession>A0A3R8P052</accession>
<dbReference type="RefSeq" id="WP_125090375.1">
    <property type="nucleotide sequence ID" value="NZ_RSAA01000010.1"/>
</dbReference>
<evidence type="ECO:0000256" key="4">
    <source>
        <dbReference type="ARBA" id="ARBA00022485"/>
    </source>
</evidence>
<dbReference type="GO" id="GO:0045454">
    <property type="term" value="P:cell redox homeostasis"/>
    <property type="evidence" value="ECO:0007669"/>
    <property type="project" value="TreeGrafter"/>
</dbReference>
<comment type="caution">
    <text evidence="13">The sequence shown here is derived from an EMBL/GenBank/DDBJ whole genome shotgun (WGS) entry which is preliminary data.</text>
</comment>
<feature type="domain" description="4Fe-4S Wbl-type" evidence="12">
    <location>
        <begin position="16"/>
        <end position="85"/>
    </location>
</feature>
<dbReference type="InterPro" id="IPR034768">
    <property type="entry name" value="4FE4S_WBL"/>
</dbReference>
<dbReference type="Proteomes" id="UP000274515">
    <property type="component" value="Unassembled WGS sequence"/>
</dbReference>
<keyword evidence="10" id="KW-1015">Disulfide bond</keyword>
<keyword evidence="5" id="KW-0479">Metal-binding</keyword>
<evidence type="ECO:0000256" key="10">
    <source>
        <dbReference type="ARBA" id="ARBA00023157"/>
    </source>
</evidence>
<dbReference type="GO" id="GO:0047134">
    <property type="term" value="F:protein-disulfide reductase [NAD(P)H] activity"/>
    <property type="evidence" value="ECO:0007669"/>
    <property type="project" value="TreeGrafter"/>
</dbReference>
<evidence type="ECO:0000256" key="6">
    <source>
        <dbReference type="ARBA" id="ARBA00023004"/>
    </source>
</evidence>
<evidence type="ECO:0000256" key="8">
    <source>
        <dbReference type="ARBA" id="ARBA00023015"/>
    </source>
</evidence>
<evidence type="ECO:0000313" key="13">
    <source>
        <dbReference type="EMBL" id="RRO17049.1"/>
    </source>
</evidence>
<proteinExistence type="inferred from homology"/>
<evidence type="ECO:0000256" key="5">
    <source>
        <dbReference type="ARBA" id="ARBA00022723"/>
    </source>
</evidence>
<organism evidence="13 14">
    <name type="scientific">Saccharopolyspora rhizosphaerae</name>
    <dbReference type="NCBI Taxonomy" id="2492662"/>
    <lineage>
        <taxon>Bacteria</taxon>
        <taxon>Bacillati</taxon>
        <taxon>Actinomycetota</taxon>
        <taxon>Actinomycetes</taxon>
        <taxon>Pseudonocardiales</taxon>
        <taxon>Pseudonocardiaceae</taxon>
        <taxon>Saccharopolyspora</taxon>
    </lineage>
</organism>
<dbReference type="AlphaFoldDB" id="A0A3R8P052"/>
<sequence>MENPINRYPEVFAEGKCARHPFSADWFHEDARGGRAVERQRSRAQQVCSGCPLQAQCLAMALEFEADDGHSWGIWGGVSARDRREVLRELAASGTPRDAVDFDELAENVLDSCESAQVIPLPRTKQRDPLQLVRRVA</sequence>
<dbReference type="PANTHER" id="PTHR38839">
    <property type="entry name" value="TRANSCRIPTIONAL REGULATOR WHID-RELATED"/>
    <property type="match status" value="1"/>
</dbReference>
<keyword evidence="8" id="KW-0805">Transcription regulation</keyword>
<comment type="similarity">
    <text evidence="3">Belongs to the WhiB family.</text>
</comment>